<gene>
    <name evidence="2" type="ORF">GCK32_016809</name>
</gene>
<accession>A0AAN8F9V3</accession>
<sequence>MQLILLSLFVPFAVCQNAADLEFSPYVYSAVRIPFKNVEDIEKTQDGREDDAERFVRANAYIKTEAEKRFRAVEKFLKKATEDMERMIRSVEDRQITMEEIYAHMDKCEGKRQSFALLSCDMNTYCRPLQRIGESSLDGRDTVRLLFFARTRVLKTSSFT</sequence>
<feature type="signal peptide" evidence="1">
    <location>
        <begin position="1"/>
        <end position="15"/>
    </location>
</feature>
<name>A0AAN8F9V3_TRICO</name>
<evidence type="ECO:0000313" key="2">
    <source>
        <dbReference type="EMBL" id="KAK5974887.1"/>
    </source>
</evidence>
<keyword evidence="3" id="KW-1185">Reference proteome</keyword>
<organism evidence="2 3">
    <name type="scientific">Trichostrongylus colubriformis</name>
    <name type="common">Black scour worm</name>
    <dbReference type="NCBI Taxonomy" id="6319"/>
    <lineage>
        <taxon>Eukaryota</taxon>
        <taxon>Metazoa</taxon>
        <taxon>Ecdysozoa</taxon>
        <taxon>Nematoda</taxon>
        <taxon>Chromadorea</taxon>
        <taxon>Rhabditida</taxon>
        <taxon>Rhabditina</taxon>
        <taxon>Rhabditomorpha</taxon>
        <taxon>Strongyloidea</taxon>
        <taxon>Trichostrongylidae</taxon>
        <taxon>Trichostrongylus</taxon>
    </lineage>
</organism>
<keyword evidence="1" id="KW-0732">Signal</keyword>
<feature type="chain" id="PRO_5043031185" evidence="1">
    <location>
        <begin position="16"/>
        <end position="160"/>
    </location>
</feature>
<protein>
    <submittedName>
        <fullName evidence="2">Uncharacterized protein</fullName>
    </submittedName>
</protein>
<comment type="caution">
    <text evidence="2">The sequence shown here is derived from an EMBL/GenBank/DDBJ whole genome shotgun (WGS) entry which is preliminary data.</text>
</comment>
<reference evidence="2 3" key="1">
    <citation type="submission" date="2019-10" db="EMBL/GenBank/DDBJ databases">
        <title>Assembly and Annotation for the nematode Trichostrongylus colubriformis.</title>
        <authorList>
            <person name="Martin J."/>
        </authorList>
    </citation>
    <scope>NUCLEOTIDE SEQUENCE [LARGE SCALE GENOMIC DNA]</scope>
    <source>
        <strain evidence="2">G859</strain>
        <tissue evidence="2">Whole worm</tissue>
    </source>
</reference>
<proteinExistence type="predicted"/>
<dbReference type="EMBL" id="WIXE01013692">
    <property type="protein sequence ID" value="KAK5974887.1"/>
    <property type="molecule type" value="Genomic_DNA"/>
</dbReference>
<evidence type="ECO:0000256" key="1">
    <source>
        <dbReference type="SAM" id="SignalP"/>
    </source>
</evidence>
<evidence type="ECO:0000313" key="3">
    <source>
        <dbReference type="Proteomes" id="UP001331761"/>
    </source>
</evidence>
<dbReference type="AlphaFoldDB" id="A0AAN8F9V3"/>
<dbReference type="Proteomes" id="UP001331761">
    <property type="component" value="Unassembled WGS sequence"/>
</dbReference>